<dbReference type="RefSeq" id="WP_316700212.1">
    <property type="nucleotide sequence ID" value="NZ_CP136336.1"/>
</dbReference>
<reference evidence="1 2" key="1">
    <citation type="submission" date="2023-10" db="EMBL/GenBank/DDBJ databases">
        <title>Bacteria for the degradation of biodegradable plastic PBAT(Polybutylene adipate terephthalate).</title>
        <authorList>
            <person name="Weon H.-Y."/>
            <person name="Yeon J."/>
        </authorList>
    </citation>
    <scope>NUCLEOTIDE SEQUENCE [LARGE SCALE GENOMIC DNA]</scope>
    <source>
        <strain evidence="1 2">SBD 7-3</strain>
    </source>
</reference>
<gene>
    <name evidence="1" type="ORF">RXV79_21905</name>
</gene>
<proteinExistence type="predicted"/>
<accession>A0ABZ0CRR3</accession>
<keyword evidence="2" id="KW-1185">Reference proteome</keyword>
<organism evidence="1 2">
    <name type="scientific">Piscinibacter gummiphilus</name>
    <dbReference type="NCBI Taxonomy" id="946333"/>
    <lineage>
        <taxon>Bacteria</taxon>
        <taxon>Pseudomonadati</taxon>
        <taxon>Pseudomonadota</taxon>
        <taxon>Betaproteobacteria</taxon>
        <taxon>Burkholderiales</taxon>
        <taxon>Sphaerotilaceae</taxon>
        <taxon>Piscinibacter</taxon>
    </lineage>
</organism>
<sequence length="89" mass="9858">MKYEITRQEGPRVEAVGAHSGYRVRLSTVAHSPVAMWPVSVHVRGSESEDEVAVDVPTCHHASMSAALDFGYDCAVLWIDALNDRLSRY</sequence>
<evidence type="ECO:0000313" key="2">
    <source>
        <dbReference type="Proteomes" id="UP001303946"/>
    </source>
</evidence>
<dbReference type="EMBL" id="CP136336">
    <property type="protein sequence ID" value="WOB07553.1"/>
    <property type="molecule type" value="Genomic_DNA"/>
</dbReference>
<name>A0ABZ0CRR3_9BURK</name>
<protein>
    <submittedName>
        <fullName evidence="1">Uncharacterized protein</fullName>
    </submittedName>
</protein>
<dbReference type="Proteomes" id="UP001303946">
    <property type="component" value="Chromosome"/>
</dbReference>
<evidence type="ECO:0000313" key="1">
    <source>
        <dbReference type="EMBL" id="WOB07553.1"/>
    </source>
</evidence>